<gene>
    <name evidence="1" type="ORF">DPMN_088907</name>
</gene>
<dbReference type="Proteomes" id="UP000828390">
    <property type="component" value="Unassembled WGS sequence"/>
</dbReference>
<dbReference type="AlphaFoldDB" id="A0A9D4KVY0"/>
<evidence type="ECO:0000313" key="1">
    <source>
        <dbReference type="EMBL" id="KAH3846604.1"/>
    </source>
</evidence>
<protein>
    <submittedName>
        <fullName evidence="1">Uncharacterized protein</fullName>
    </submittedName>
</protein>
<sequence length="77" mass="9127">MLVGGHHGTEEAIEYDFITFSERLQKLGEDQSHLLKTLFKTNIALRKELKREDCERVMQKYEILHGLSWKKIKKHDS</sequence>
<proteinExistence type="predicted"/>
<reference evidence="1" key="1">
    <citation type="journal article" date="2019" name="bioRxiv">
        <title>The Genome of the Zebra Mussel, Dreissena polymorpha: A Resource for Invasive Species Research.</title>
        <authorList>
            <person name="McCartney M.A."/>
            <person name="Auch B."/>
            <person name="Kono T."/>
            <person name="Mallez S."/>
            <person name="Zhang Y."/>
            <person name="Obille A."/>
            <person name="Becker A."/>
            <person name="Abrahante J.E."/>
            <person name="Garbe J."/>
            <person name="Badalamenti J.P."/>
            <person name="Herman A."/>
            <person name="Mangelson H."/>
            <person name="Liachko I."/>
            <person name="Sullivan S."/>
            <person name="Sone E.D."/>
            <person name="Koren S."/>
            <person name="Silverstein K.A.T."/>
            <person name="Beckman K.B."/>
            <person name="Gohl D.M."/>
        </authorList>
    </citation>
    <scope>NUCLEOTIDE SEQUENCE</scope>
    <source>
        <strain evidence="1">Duluth1</strain>
        <tissue evidence="1">Whole animal</tissue>
    </source>
</reference>
<dbReference type="EMBL" id="JAIWYP010000003">
    <property type="protein sequence ID" value="KAH3846604.1"/>
    <property type="molecule type" value="Genomic_DNA"/>
</dbReference>
<keyword evidence="2" id="KW-1185">Reference proteome</keyword>
<evidence type="ECO:0000313" key="2">
    <source>
        <dbReference type="Proteomes" id="UP000828390"/>
    </source>
</evidence>
<comment type="caution">
    <text evidence="1">The sequence shown here is derived from an EMBL/GenBank/DDBJ whole genome shotgun (WGS) entry which is preliminary data.</text>
</comment>
<name>A0A9D4KVY0_DREPO</name>
<reference evidence="1" key="2">
    <citation type="submission" date="2020-11" db="EMBL/GenBank/DDBJ databases">
        <authorList>
            <person name="McCartney M.A."/>
            <person name="Auch B."/>
            <person name="Kono T."/>
            <person name="Mallez S."/>
            <person name="Becker A."/>
            <person name="Gohl D.M."/>
            <person name="Silverstein K.A.T."/>
            <person name="Koren S."/>
            <person name="Bechman K.B."/>
            <person name="Herman A."/>
            <person name="Abrahante J.E."/>
            <person name="Garbe J."/>
        </authorList>
    </citation>
    <scope>NUCLEOTIDE SEQUENCE</scope>
    <source>
        <strain evidence="1">Duluth1</strain>
        <tissue evidence="1">Whole animal</tissue>
    </source>
</reference>
<accession>A0A9D4KVY0</accession>
<organism evidence="1 2">
    <name type="scientific">Dreissena polymorpha</name>
    <name type="common">Zebra mussel</name>
    <name type="synonym">Mytilus polymorpha</name>
    <dbReference type="NCBI Taxonomy" id="45954"/>
    <lineage>
        <taxon>Eukaryota</taxon>
        <taxon>Metazoa</taxon>
        <taxon>Spiralia</taxon>
        <taxon>Lophotrochozoa</taxon>
        <taxon>Mollusca</taxon>
        <taxon>Bivalvia</taxon>
        <taxon>Autobranchia</taxon>
        <taxon>Heteroconchia</taxon>
        <taxon>Euheterodonta</taxon>
        <taxon>Imparidentia</taxon>
        <taxon>Neoheterodontei</taxon>
        <taxon>Myida</taxon>
        <taxon>Dreissenoidea</taxon>
        <taxon>Dreissenidae</taxon>
        <taxon>Dreissena</taxon>
    </lineage>
</organism>